<name>A0ABD5CWK9_LACPA</name>
<accession>A0ABD5CWK9</accession>
<sequence>MSKRKRFRPKLRGTIRPSEMLEIKKSVKISSPKKDIGQSVYPDVKIVHSALNKVVDKDLLFINSVPQSFDKIDASIRSCMEMIGDSRHYETSYTIDQSRDNWRRARSIIDKAIGIERIPSGEDTLKEFAILSDFQKSIRDRGSFRVLANYMPANEAGHPVLVVDFIDPYHLLFPGNDGQQMFKALFSKSYTASLNDHFYDRIEKSLFID</sequence>
<evidence type="ECO:0000313" key="1">
    <source>
        <dbReference type="EMBL" id="MDR7624134.1"/>
    </source>
</evidence>
<dbReference type="AlphaFoldDB" id="A0ABD5CWK9"/>
<dbReference type="RefSeq" id="WP_019911775.1">
    <property type="nucleotide sequence ID" value="NZ_CP034973.1"/>
</dbReference>
<evidence type="ECO:0000313" key="2">
    <source>
        <dbReference type="Proteomes" id="UP001268544"/>
    </source>
</evidence>
<reference evidence="2" key="1">
    <citation type="submission" date="2023-07" db="EMBL/GenBank/DDBJ databases">
        <title>Lacticaseibacillus paracasei KCKM 0992.</title>
        <authorList>
            <person name="Kim T.W."/>
        </authorList>
    </citation>
    <scope>NUCLEOTIDE SEQUENCE [LARGE SCALE GENOMIC DNA]</scope>
    <source>
        <strain evidence="2">KCKM 0992</strain>
    </source>
</reference>
<organism evidence="1 2">
    <name type="scientific">Lacticaseibacillus paracasei</name>
    <name type="common">Lactobacillus paracasei</name>
    <dbReference type="NCBI Taxonomy" id="1597"/>
    <lineage>
        <taxon>Bacteria</taxon>
        <taxon>Bacillati</taxon>
        <taxon>Bacillota</taxon>
        <taxon>Bacilli</taxon>
        <taxon>Lactobacillales</taxon>
        <taxon>Lactobacillaceae</taxon>
        <taxon>Lacticaseibacillus</taxon>
    </lineage>
</organism>
<gene>
    <name evidence="1" type="ORF">RF672_05820</name>
</gene>
<comment type="caution">
    <text evidence="1">The sequence shown here is derived from an EMBL/GenBank/DDBJ whole genome shotgun (WGS) entry which is preliminary data.</text>
</comment>
<proteinExistence type="predicted"/>
<protein>
    <submittedName>
        <fullName evidence="1">Uncharacterized protein</fullName>
    </submittedName>
</protein>
<dbReference type="Proteomes" id="UP001268544">
    <property type="component" value="Unassembled WGS sequence"/>
</dbReference>
<dbReference type="EMBL" id="JAVKVH010000001">
    <property type="protein sequence ID" value="MDR7624134.1"/>
    <property type="molecule type" value="Genomic_DNA"/>
</dbReference>